<dbReference type="Gene3D" id="3.30.420.40">
    <property type="match status" value="2"/>
</dbReference>
<reference evidence="2 3" key="1">
    <citation type="submission" date="2018-07" db="EMBL/GenBank/DDBJ databases">
        <title>Genomic Encyclopedia of Type Strains, Phase III (KMG-III): the genomes of soil and plant-associated and newly described type strains.</title>
        <authorList>
            <person name="Whitman W."/>
        </authorList>
    </citation>
    <scope>NUCLEOTIDE SEQUENCE [LARGE SCALE GENOMIC DNA]</scope>
    <source>
        <strain evidence="2 3">CECT 7287</strain>
    </source>
</reference>
<keyword evidence="2" id="KW-0418">Kinase</keyword>
<dbReference type="Pfam" id="PF01869">
    <property type="entry name" value="BcrAD_BadFG"/>
    <property type="match status" value="1"/>
</dbReference>
<keyword evidence="2" id="KW-0808">Transferase</keyword>
<dbReference type="SUPFAM" id="SSF53067">
    <property type="entry name" value="Actin-like ATPase domain"/>
    <property type="match status" value="2"/>
</dbReference>
<dbReference type="GO" id="GO:0016301">
    <property type="term" value="F:kinase activity"/>
    <property type="evidence" value="ECO:0007669"/>
    <property type="project" value="UniProtKB-KW"/>
</dbReference>
<dbReference type="AlphaFoldDB" id="A0A3D9IS37"/>
<protein>
    <submittedName>
        <fullName evidence="2">N-acetylglucosamine kinase-like BadF-type ATPase</fullName>
    </submittedName>
</protein>
<dbReference type="PANTHER" id="PTHR43190:SF3">
    <property type="entry name" value="N-ACETYL-D-GLUCOSAMINE KINASE"/>
    <property type="match status" value="1"/>
</dbReference>
<gene>
    <name evidence="2" type="ORF">DFP98_122127</name>
</gene>
<dbReference type="InterPro" id="IPR043129">
    <property type="entry name" value="ATPase_NBD"/>
</dbReference>
<name>A0A3D9IS37_9BACL</name>
<dbReference type="InterPro" id="IPR052519">
    <property type="entry name" value="Euk-type_GlcNAc_Kinase"/>
</dbReference>
<evidence type="ECO:0000313" key="3">
    <source>
        <dbReference type="Proteomes" id="UP000256977"/>
    </source>
</evidence>
<dbReference type="RefSeq" id="WP_116063300.1">
    <property type="nucleotide sequence ID" value="NZ_QRDZ01000022.1"/>
</dbReference>
<proteinExistence type="predicted"/>
<evidence type="ECO:0000259" key="1">
    <source>
        <dbReference type="Pfam" id="PF01869"/>
    </source>
</evidence>
<comment type="caution">
    <text evidence="2">The sequence shown here is derived from an EMBL/GenBank/DDBJ whole genome shotgun (WGS) entry which is preliminary data.</text>
</comment>
<dbReference type="PROSITE" id="PS51257">
    <property type="entry name" value="PROKAR_LIPOPROTEIN"/>
    <property type="match status" value="1"/>
</dbReference>
<evidence type="ECO:0000313" key="2">
    <source>
        <dbReference type="EMBL" id="RED64574.1"/>
    </source>
</evidence>
<feature type="domain" description="ATPase BadF/BadG/BcrA/BcrD type" evidence="1">
    <location>
        <begin position="6"/>
        <end position="303"/>
    </location>
</feature>
<dbReference type="PANTHER" id="PTHR43190">
    <property type="entry name" value="N-ACETYL-D-GLUCOSAMINE KINASE"/>
    <property type="match status" value="1"/>
</dbReference>
<dbReference type="InterPro" id="IPR002731">
    <property type="entry name" value="ATPase_BadF"/>
</dbReference>
<dbReference type="CDD" id="cd24007">
    <property type="entry name" value="ASKHA_NBD_eukNAGK-like"/>
    <property type="match status" value="1"/>
</dbReference>
<dbReference type="OrthoDB" id="9772633at2"/>
<dbReference type="EMBL" id="QRDZ01000022">
    <property type="protein sequence ID" value="RED64574.1"/>
    <property type="molecule type" value="Genomic_DNA"/>
</dbReference>
<sequence length="324" mass="34621">MRYFAGVDGGGSKTYSLVVDEAGNVLGSGLAGCGNHQIIGAEAAVTNISESLHEALRQADLKEEKLSFVQFGLAGADRPFDMNRLQPEISRQMNLQQTDIVCDTMEGLRVGSPTNTGVVLVCGSNTNAAGRNEKGQTVQVGGFNDLFGDRAGGYHLAFQAFSRTVRCWDGREPHSILVDKVPAALGFDSMETMIERCLDDEIVEAPLQLSYVVHEAAREGDWLSIELLTNMGRELGLAAAAVIHKLGGFSGHIVPVVLTGSILQSGRNPELLEALKKEVSATHASCTFVIPQLVPVFGSVMLAMDRLGIAVTEQIAEKFTNFGG</sequence>
<dbReference type="Proteomes" id="UP000256977">
    <property type="component" value="Unassembled WGS sequence"/>
</dbReference>
<accession>A0A3D9IS37</accession>
<keyword evidence="3" id="KW-1185">Reference proteome</keyword>
<organism evidence="2 3">
    <name type="scientific">Cohnella phaseoli</name>
    <dbReference type="NCBI Taxonomy" id="456490"/>
    <lineage>
        <taxon>Bacteria</taxon>
        <taxon>Bacillati</taxon>
        <taxon>Bacillota</taxon>
        <taxon>Bacilli</taxon>
        <taxon>Bacillales</taxon>
        <taxon>Paenibacillaceae</taxon>
        <taxon>Cohnella</taxon>
    </lineage>
</organism>